<organism evidence="3 4">
    <name type="scientific">Salinimicrobium profundisediminis</name>
    <dbReference type="NCBI Taxonomy" id="2994553"/>
    <lineage>
        <taxon>Bacteria</taxon>
        <taxon>Pseudomonadati</taxon>
        <taxon>Bacteroidota</taxon>
        <taxon>Flavobacteriia</taxon>
        <taxon>Flavobacteriales</taxon>
        <taxon>Flavobacteriaceae</taxon>
        <taxon>Salinimicrobium</taxon>
    </lineage>
</organism>
<feature type="chain" id="PRO_5040784909" evidence="1">
    <location>
        <begin position="21"/>
        <end position="272"/>
    </location>
</feature>
<reference evidence="3" key="1">
    <citation type="submission" date="2022-11" db="EMBL/GenBank/DDBJ databases">
        <title>Salinimicrobium profundisediminis sp. nov., isolated from deep-sea sediment of the Mariana Trench.</title>
        <authorList>
            <person name="Fu H."/>
        </authorList>
    </citation>
    <scope>NUCLEOTIDE SEQUENCE</scope>
    <source>
        <strain evidence="3">MT39</strain>
    </source>
</reference>
<proteinExistence type="predicted"/>
<evidence type="ECO:0000259" key="2">
    <source>
        <dbReference type="Pfam" id="PF14321"/>
    </source>
</evidence>
<keyword evidence="4" id="KW-1185">Reference proteome</keyword>
<dbReference type="AlphaFoldDB" id="A0A9X3CUA6"/>
<dbReference type="Pfam" id="PF13620">
    <property type="entry name" value="CarboxypepD_reg"/>
    <property type="match status" value="1"/>
</dbReference>
<dbReference type="GO" id="GO:0030246">
    <property type="term" value="F:carbohydrate binding"/>
    <property type="evidence" value="ECO:0007669"/>
    <property type="project" value="InterPro"/>
</dbReference>
<accession>A0A9X3CUA6</accession>
<feature type="signal peptide" evidence="1">
    <location>
        <begin position="1"/>
        <end position="20"/>
    </location>
</feature>
<dbReference type="SUPFAM" id="SSF49452">
    <property type="entry name" value="Starch-binding domain-like"/>
    <property type="match status" value="1"/>
</dbReference>
<feature type="domain" description="DUF4382" evidence="2">
    <location>
        <begin position="33"/>
        <end position="179"/>
    </location>
</feature>
<protein>
    <submittedName>
        <fullName evidence="3">DUF4382 domain-containing protein</fullName>
    </submittedName>
</protein>
<dbReference type="InterPro" id="IPR013784">
    <property type="entry name" value="Carb-bd-like_fold"/>
</dbReference>
<keyword evidence="1" id="KW-0732">Signal</keyword>
<evidence type="ECO:0000256" key="1">
    <source>
        <dbReference type="SAM" id="SignalP"/>
    </source>
</evidence>
<sequence length="272" mass="29022">MKKYHLFLFFSALLSGLVSCSSDDDASGSDRGTARVAVELTDAPGDYKHVYVEVEDVMIKTITEGNDEEGWTSLEGVNTGVIDLLSLTGGVTELLVDTEIEAGYLHQIRLILGGDNSVVVMNGDVEQEFALKTPSGQQSGLKVMVGQELEANAEYTFILDFDVDQSVKNTSADGYNLHPVIRMAVEEKSGSIMGSVHPTTEQALIKVQNATVNASAYTDANGKFEVHGLPAGTYKVTAVPAEGSGLNSAVVNNVEVEQGETVPLDPMFLDGE</sequence>
<name>A0A9X3CUA6_9FLAO</name>
<dbReference type="PROSITE" id="PS51257">
    <property type="entry name" value="PROKAR_LIPOPROTEIN"/>
    <property type="match status" value="1"/>
</dbReference>
<dbReference type="InterPro" id="IPR025491">
    <property type="entry name" value="DUF4382"/>
</dbReference>
<evidence type="ECO:0000313" key="4">
    <source>
        <dbReference type="Proteomes" id="UP001148482"/>
    </source>
</evidence>
<comment type="caution">
    <text evidence="3">The sequence shown here is derived from an EMBL/GenBank/DDBJ whole genome shotgun (WGS) entry which is preliminary data.</text>
</comment>
<dbReference type="RefSeq" id="WP_266068119.1">
    <property type="nucleotide sequence ID" value="NZ_JAPJDA010000002.1"/>
</dbReference>
<dbReference type="Pfam" id="PF14321">
    <property type="entry name" value="DUF4382"/>
    <property type="match status" value="1"/>
</dbReference>
<dbReference type="EMBL" id="JAPJDA010000002">
    <property type="protein sequence ID" value="MCX2836942.1"/>
    <property type="molecule type" value="Genomic_DNA"/>
</dbReference>
<evidence type="ECO:0000313" key="3">
    <source>
        <dbReference type="EMBL" id="MCX2836942.1"/>
    </source>
</evidence>
<dbReference type="Proteomes" id="UP001148482">
    <property type="component" value="Unassembled WGS sequence"/>
</dbReference>
<dbReference type="Gene3D" id="2.60.40.1120">
    <property type="entry name" value="Carboxypeptidase-like, regulatory domain"/>
    <property type="match status" value="1"/>
</dbReference>
<gene>
    <name evidence="3" type="ORF">OQ279_02155</name>
</gene>